<dbReference type="RefSeq" id="WP_138193504.1">
    <property type="nucleotide sequence ID" value="NZ_VCIW01000003.1"/>
</dbReference>
<organism evidence="2 3">
    <name type="scientific">Paenibacillus antri</name>
    <dbReference type="NCBI Taxonomy" id="2582848"/>
    <lineage>
        <taxon>Bacteria</taxon>
        <taxon>Bacillati</taxon>
        <taxon>Bacillota</taxon>
        <taxon>Bacilli</taxon>
        <taxon>Bacillales</taxon>
        <taxon>Paenibacillaceae</taxon>
        <taxon>Paenibacillus</taxon>
    </lineage>
</organism>
<evidence type="ECO:0000313" key="2">
    <source>
        <dbReference type="EMBL" id="TLS53264.1"/>
    </source>
</evidence>
<dbReference type="NCBIfam" id="TIGR00278">
    <property type="entry name" value="membrane protein insertion efficiency factor YidD"/>
    <property type="match status" value="1"/>
</dbReference>
<comment type="caution">
    <text evidence="2">The sequence shown here is derived from an EMBL/GenBank/DDBJ whole genome shotgun (WGS) entry which is preliminary data.</text>
</comment>
<comment type="function">
    <text evidence="1">Could be involved in insertion of integral membrane proteins into the membrane.</text>
</comment>
<evidence type="ECO:0000313" key="3">
    <source>
        <dbReference type="Proteomes" id="UP000309676"/>
    </source>
</evidence>
<keyword evidence="1" id="KW-1003">Cell membrane</keyword>
<dbReference type="OrthoDB" id="9801753at2"/>
<protein>
    <recommendedName>
        <fullName evidence="1">Putative membrane protein insertion efficiency factor</fullName>
    </recommendedName>
</protein>
<gene>
    <name evidence="2" type="primary">yidD</name>
    <name evidence="2" type="ORF">FE782_06255</name>
</gene>
<accession>A0A5R9GIK6</accession>
<dbReference type="InterPro" id="IPR002696">
    <property type="entry name" value="Membr_insert_effic_factor_YidD"/>
</dbReference>
<comment type="similarity">
    <text evidence="1">Belongs to the UPF0161 family.</text>
</comment>
<dbReference type="Pfam" id="PF01809">
    <property type="entry name" value="YidD"/>
    <property type="match status" value="1"/>
</dbReference>
<keyword evidence="3" id="KW-1185">Reference proteome</keyword>
<proteinExistence type="inferred from homology"/>
<dbReference type="AlphaFoldDB" id="A0A5R9GIK6"/>
<sequence>MRSIVKAPIHVYRKAISPLLPPTCRYYPSCSAYALEAIDVHGPLRGGWLAAKRIARCHPFHPGGIDPVPPKREN</sequence>
<dbReference type="PANTHER" id="PTHR33383">
    <property type="entry name" value="MEMBRANE PROTEIN INSERTION EFFICIENCY FACTOR-RELATED"/>
    <property type="match status" value="1"/>
</dbReference>
<keyword evidence="1" id="KW-0472">Membrane</keyword>
<evidence type="ECO:0000256" key="1">
    <source>
        <dbReference type="HAMAP-Rule" id="MF_00386"/>
    </source>
</evidence>
<comment type="subcellular location">
    <subcellularLocation>
        <location evidence="1">Cell membrane</location>
        <topology evidence="1">Peripheral membrane protein</topology>
        <orientation evidence="1">Cytoplasmic side</orientation>
    </subcellularLocation>
</comment>
<reference evidence="2 3" key="1">
    <citation type="submission" date="2019-05" db="EMBL/GenBank/DDBJ databases">
        <authorList>
            <person name="Narsing Rao M.P."/>
            <person name="Li W.J."/>
        </authorList>
    </citation>
    <scope>NUCLEOTIDE SEQUENCE [LARGE SCALE GENOMIC DNA]</scope>
    <source>
        <strain evidence="2 3">SYSU_K30003</strain>
    </source>
</reference>
<dbReference type="GO" id="GO:0005886">
    <property type="term" value="C:plasma membrane"/>
    <property type="evidence" value="ECO:0007669"/>
    <property type="project" value="UniProtKB-SubCell"/>
</dbReference>
<dbReference type="PANTHER" id="PTHR33383:SF1">
    <property type="entry name" value="MEMBRANE PROTEIN INSERTION EFFICIENCY FACTOR-RELATED"/>
    <property type="match status" value="1"/>
</dbReference>
<dbReference type="HAMAP" id="MF_00386">
    <property type="entry name" value="UPF0161_YidD"/>
    <property type="match status" value="1"/>
</dbReference>
<dbReference type="Proteomes" id="UP000309676">
    <property type="component" value="Unassembled WGS sequence"/>
</dbReference>
<dbReference type="EMBL" id="VCIW01000003">
    <property type="protein sequence ID" value="TLS53264.1"/>
    <property type="molecule type" value="Genomic_DNA"/>
</dbReference>
<name>A0A5R9GIK6_9BACL</name>
<dbReference type="SMART" id="SM01234">
    <property type="entry name" value="Haemolytic"/>
    <property type="match status" value="1"/>
</dbReference>